<sequence length="147" mass="16629">MMANKWMPIALGDRELPGWLIGVVLLLARCWVALVFFNAGWLKLTSWDSTLYLFEFEYQVPLLPWLWAAWLGTAAELVLPLFLLAGLLTRPVALLLSGFNIMAVISYPALWAGGFHDHQLWGWMLLTLVIWGGGSLSLDSWLSRRRG</sequence>
<comment type="caution">
    <text evidence="8">The sequence shown here is derived from an EMBL/GenBank/DDBJ whole genome shotgun (WGS) entry which is preliminary data.</text>
</comment>
<dbReference type="PANTHER" id="PTHR33452">
    <property type="entry name" value="OXIDOREDUCTASE CATD-RELATED"/>
    <property type="match status" value="1"/>
</dbReference>
<dbReference type="GO" id="GO:0005886">
    <property type="term" value="C:plasma membrane"/>
    <property type="evidence" value="ECO:0007669"/>
    <property type="project" value="UniProtKB-SubCell"/>
</dbReference>
<name>A0A175VLS8_AEREN</name>
<keyword evidence="6 7" id="KW-0472">Membrane</keyword>
<evidence type="ECO:0008006" key="10">
    <source>
        <dbReference type="Google" id="ProtNLM"/>
    </source>
</evidence>
<gene>
    <name evidence="8" type="ORF">LCR_08480</name>
</gene>
<dbReference type="Proteomes" id="UP000078435">
    <property type="component" value="Unassembled WGS sequence"/>
</dbReference>
<evidence type="ECO:0000256" key="3">
    <source>
        <dbReference type="ARBA" id="ARBA00022475"/>
    </source>
</evidence>
<dbReference type="STRING" id="29489.VL01_08930"/>
<comment type="similarity">
    <text evidence="2">Belongs to the DoxX family.</text>
</comment>
<keyword evidence="4 7" id="KW-0812">Transmembrane</keyword>
<protein>
    <recommendedName>
        <fullName evidence="10">DoxX family protein</fullName>
    </recommendedName>
</protein>
<dbReference type="OrthoDB" id="121744at2"/>
<accession>A0A175VLS8</accession>
<reference evidence="8 9" key="1">
    <citation type="submission" date="2016-02" db="EMBL/GenBank/DDBJ databases">
        <title>Draft genome sequence of Aeromonas trota strain 1999lcr isolated from cerebrospinal fluid (CSF).</title>
        <authorList>
            <person name="Dallagassa C.B."/>
            <person name="Prediger K.C."/>
            <person name="Weiss V.A."/>
            <person name="Assis F.E."/>
            <person name="Baura V."/>
            <person name="Cruz L.M."/>
            <person name="Souza E.M."/>
            <person name="Pedrosa F.O."/>
            <person name="Fadel-Picheth C.M."/>
        </authorList>
    </citation>
    <scope>NUCLEOTIDE SEQUENCE [LARGE SCALE GENOMIC DNA]</scope>
    <source>
        <strain evidence="8 9">1999lcr</strain>
    </source>
</reference>
<evidence type="ECO:0000313" key="9">
    <source>
        <dbReference type="Proteomes" id="UP000078435"/>
    </source>
</evidence>
<evidence type="ECO:0000256" key="7">
    <source>
        <dbReference type="SAM" id="Phobius"/>
    </source>
</evidence>
<dbReference type="RefSeq" id="WP_061475584.1">
    <property type="nucleotide sequence ID" value="NZ_CP083612.1"/>
</dbReference>
<dbReference type="Pfam" id="PF07681">
    <property type="entry name" value="DoxX"/>
    <property type="match status" value="1"/>
</dbReference>
<comment type="subcellular location">
    <subcellularLocation>
        <location evidence="1">Cell membrane</location>
        <topology evidence="1">Multi-pass membrane protein</topology>
    </subcellularLocation>
</comment>
<keyword evidence="3" id="KW-1003">Cell membrane</keyword>
<feature type="transmembrane region" description="Helical" evidence="7">
    <location>
        <begin position="20"/>
        <end position="42"/>
    </location>
</feature>
<organism evidence="8 9">
    <name type="scientific">Aeromonas enteropelogenes</name>
    <name type="common">Aeromonas trota</name>
    <dbReference type="NCBI Taxonomy" id="29489"/>
    <lineage>
        <taxon>Bacteria</taxon>
        <taxon>Pseudomonadati</taxon>
        <taxon>Pseudomonadota</taxon>
        <taxon>Gammaproteobacteria</taxon>
        <taxon>Aeromonadales</taxon>
        <taxon>Aeromonadaceae</taxon>
        <taxon>Aeromonas</taxon>
    </lineage>
</organism>
<proteinExistence type="inferred from homology"/>
<dbReference type="EMBL" id="JMGO02000002">
    <property type="protein sequence ID" value="KXU81726.1"/>
    <property type="molecule type" value="Genomic_DNA"/>
</dbReference>
<keyword evidence="5 7" id="KW-1133">Transmembrane helix</keyword>
<dbReference type="InterPro" id="IPR051907">
    <property type="entry name" value="DoxX-like_oxidoreductase"/>
</dbReference>
<evidence type="ECO:0000256" key="2">
    <source>
        <dbReference type="ARBA" id="ARBA00006679"/>
    </source>
</evidence>
<feature type="transmembrane region" description="Helical" evidence="7">
    <location>
        <begin position="92"/>
        <end position="114"/>
    </location>
</feature>
<evidence type="ECO:0000256" key="5">
    <source>
        <dbReference type="ARBA" id="ARBA00022989"/>
    </source>
</evidence>
<evidence type="ECO:0000313" key="8">
    <source>
        <dbReference type="EMBL" id="KXU81726.1"/>
    </source>
</evidence>
<evidence type="ECO:0000256" key="4">
    <source>
        <dbReference type="ARBA" id="ARBA00022692"/>
    </source>
</evidence>
<dbReference type="AlphaFoldDB" id="A0A175VLS8"/>
<dbReference type="InterPro" id="IPR032808">
    <property type="entry name" value="DoxX"/>
</dbReference>
<feature type="transmembrane region" description="Helical" evidence="7">
    <location>
        <begin position="62"/>
        <end position="85"/>
    </location>
</feature>
<dbReference type="PANTHER" id="PTHR33452:SF1">
    <property type="entry name" value="INNER MEMBRANE PROTEIN YPHA-RELATED"/>
    <property type="match status" value="1"/>
</dbReference>
<feature type="transmembrane region" description="Helical" evidence="7">
    <location>
        <begin position="120"/>
        <end position="142"/>
    </location>
</feature>
<evidence type="ECO:0000256" key="6">
    <source>
        <dbReference type="ARBA" id="ARBA00023136"/>
    </source>
</evidence>
<evidence type="ECO:0000256" key="1">
    <source>
        <dbReference type="ARBA" id="ARBA00004651"/>
    </source>
</evidence>